<dbReference type="GO" id="GO:0050821">
    <property type="term" value="P:protein stabilization"/>
    <property type="evidence" value="ECO:0007669"/>
    <property type="project" value="TreeGrafter"/>
</dbReference>
<dbReference type="SUPFAM" id="SSF101391">
    <property type="entry name" value="Hsp90 co-chaperone CDC37"/>
    <property type="match status" value="1"/>
</dbReference>
<dbReference type="SMART" id="SM01069">
    <property type="entry name" value="CDC37_C"/>
    <property type="match status" value="1"/>
</dbReference>
<feature type="compositionally biased region" description="Acidic residues" evidence="6">
    <location>
        <begin position="505"/>
        <end position="514"/>
    </location>
</feature>
<comment type="subcellular location">
    <subcellularLocation>
        <location evidence="1">Cytoplasm</location>
    </subcellularLocation>
</comment>
<dbReference type="GO" id="GO:0019901">
    <property type="term" value="F:protein kinase binding"/>
    <property type="evidence" value="ECO:0007669"/>
    <property type="project" value="InterPro"/>
</dbReference>
<evidence type="ECO:0000256" key="1">
    <source>
        <dbReference type="ARBA" id="ARBA00004496"/>
    </source>
</evidence>
<evidence type="ECO:0000259" key="9">
    <source>
        <dbReference type="SMART" id="SM01071"/>
    </source>
</evidence>
<dbReference type="Gene3D" id="1.20.58.610">
    <property type="entry name" value="Cdc37, Hsp90 binding domain"/>
    <property type="match status" value="1"/>
</dbReference>
<evidence type="ECO:0000259" key="8">
    <source>
        <dbReference type="SMART" id="SM01070"/>
    </source>
</evidence>
<protein>
    <recommendedName>
        <fullName evidence="5">Hsp90 chaperone protein kinase-targeting subunit</fullName>
    </recommendedName>
</protein>
<evidence type="ECO:0000259" key="7">
    <source>
        <dbReference type="SMART" id="SM01069"/>
    </source>
</evidence>
<dbReference type="InterPro" id="IPR013874">
    <property type="entry name" value="Cdc37_Hsp90-bd"/>
</dbReference>
<evidence type="ECO:0000256" key="3">
    <source>
        <dbReference type="ARBA" id="ARBA00022490"/>
    </source>
</evidence>
<sequence>MVLDYSKWDALELSDDSDIETHPNVDKKSFIRAKQNQIHQERLQRKHRIETLKYERSINDGLLARIDKLLSLLKSHQANSEDADEHVFEALADLTSDSTEDAPPRPSEEVYKHVKEQPTYSKMMAALVDQVKTEVDKSKGTDRHQAYVKEIGQHRSRVQELQGKLLEELAKLEKEASKHITSEDIRTGFDSSHVRKDTQAPSKQGATSSGKSSSVELLNPGAAKNDSLDDADAGQSSGADADIEDGSLEQPYDESDPKPSRAGYQFAKIKFGDYAALQRFILEHPKLMNPNETDGLLAEAFNALSDGKDEYGRQCVHQALLLQYCRQLPNHDAVRMFFKRVTTPDHEARKFFLDDVQKTYTHFRTRTAELAAERAASGSASEKEVETIQLHAVDPSTKIHIQVPPPAPPAGEVLSPEDHAALTASRAIFESFPPGLQRALEQGSLDEVNRVLAKMSVEEAEEVVERLGEGGMLSLERGVIDATTEEGKRTVERIEREKRMPGEVGEGEEDDAGEGEVPVGEVEEVRLEDTVD</sequence>
<keyword evidence="11" id="KW-1185">Reference proteome</keyword>
<dbReference type="PANTHER" id="PTHR12800">
    <property type="entry name" value="CDC37-RELATED"/>
    <property type="match status" value="1"/>
</dbReference>
<evidence type="ECO:0000256" key="5">
    <source>
        <dbReference type="ARBA" id="ARBA00031396"/>
    </source>
</evidence>
<dbReference type="AlphaFoldDB" id="A0A6A6H270"/>
<comment type="similarity">
    <text evidence="2">Belongs to the CDC37 family.</text>
</comment>
<dbReference type="Pfam" id="PF03234">
    <property type="entry name" value="CDC37_N"/>
    <property type="match status" value="1"/>
</dbReference>
<evidence type="ECO:0000313" key="10">
    <source>
        <dbReference type="EMBL" id="KAF2232184.1"/>
    </source>
</evidence>
<evidence type="ECO:0000256" key="6">
    <source>
        <dbReference type="SAM" id="MobiDB-lite"/>
    </source>
</evidence>
<feature type="compositionally biased region" description="Basic and acidic residues" evidence="6">
    <location>
        <begin position="486"/>
        <end position="501"/>
    </location>
</feature>
<dbReference type="OrthoDB" id="440202at2759"/>
<name>A0A6A6H270_VIRVR</name>
<evidence type="ECO:0000256" key="4">
    <source>
        <dbReference type="ARBA" id="ARBA00023186"/>
    </source>
</evidence>
<feature type="region of interest" description="Disordered" evidence="6">
    <location>
        <begin position="176"/>
        <end position="260"/>
    </location>
</feature>
<dbReference type="GO" id="GO:0031072">
    <property type="term" value="F:heat shock protein binding"/>
    <property type="evidence" value="ECO:0007669"/>
    <property type="project" value="TreeGrafter"/>
</dbReference>
<dbReference type="PANTHER" id="PTHR12800:SF4">
    <property type="entry name" value="HSP90 CO-CHAPERONE CDC37"/>
    <property type="match status" value="1"/>
</dbReference>
<feature type="domain" description="Cdc37 Hsp90 binding" evidence="8">
    <location>
        <begin position="191"/>
        <end position="382"/>
    </location>
</feature>
<dbReference type="GO" id="GO:0051082">
    <property type="term" value="F:unfolded protein binding"/>
    <property type="evidence" value="ECO:0007669"/>
    <property type="project" value="TreeGrafter"/>
</dbReference>
<dbReference type="SMART" id="SM01070">
    <property type="entry name" value="CDC37_M"/>
    <property type="match status" value="1"/>
</dbReference>
<feature type="domain" description="Cdc37 C-terminal" evidence="7">
    <location>
        <begin position="403"/>
        <end position="514"/>
    </location>
</feature>
<dbReference type="GO" id="GO:0005737">
    <property type="term" value="C:cytoplasm"/>
    <property type="evidence" value="ECO:0007669"/>
    <property type="project" value="UniProtKB-SubCell"/>
</dbReference>
<feature type="domain" description="Cdc37 N-terminal" evidence="9">
    <location>
        <begin position="2"/>
        <end position="192"/>
    </location>
</feature>
<keyword evidence="4" id="KW-0143">Chaperone</keyword>
<dbReference type="InterPro" id="IPR004918">
    <property type="entry name" value="Cdc37"/>
</dbReference>
<gene>
    <name evidence="10" type="ORF">EV356DRAFT_488988</name>
</gene>
<feature type="compositionally biased region" description="Basic and acidic residues" evidence="6">
    <location>
        <begin position="176"/>
        <end position="198"/>
    </location>
</feature>
<dbReference type="Proteomes" id="UP000800092">
    <property type="component" value="Unassembled WGS sequence"/>
</dbReference>
<dbReference type="Pfam" id="PF08564">
    <property type="entry name" value="CDC37_C"/>
    <property type="match status" value="1"/>
</dbReference>
<reference evidence="10" key="1">
    <citation type="journal article" date="2020" name="Stud. Mycol.">
        <title>101 Dothideomycetes genomes: a test case for predicting lifestyles and emergence of pathogens.</title>
        <authorList>
            <person name="Haridas S."/>
            <person name="Albert R."/>
            <person name="Binder M."/>
            <person name="Bloem J."/>
            <person name="Labutti K."/>
            <person name="Salamov A."/>
            <person name="Andreopoulos B."/>
            <person name="Baker S."/>
            <person name="Barry K."/>
            <person name="Bills G."/>
            <person name="Bluhm B."/>
            <person name="Cannon C."/>
            <person name="Castanera R."/>
            <person name="Culley D."/>
            <person name="Daum C."/>
            <person name="Ezra D."/>
            <person name="Gonzalez J."/>
            <person name="Henrissat B."/>
            <person name="Kuo A."/>
            <person name="Liang C."/>
            <person name="Lipzen A."/>
            <person name="Lutzoni F."/>
            <person name="Magnuson J."/>
            <person name="Mondo S."/>
            <person name="Nolan M."/>
            <person name="Ohm R."/>
            <person name="Pangilinan J."/>
            <person name="Park H.-J."/>
            <person name="Ramirez L."/>
            <person name="Alfaro M."/>
            <person name="Sun H."/>
            <person name="Tritt A."/>
            <person name="Yoshinaga Y."/>
            <person name="Zwiers L.-H."/>
            <person name="Turgeon B."/>
            <person name="Goodwin S."/>
            <person name="Spatafora J."/>
            <person name="Crous P."/>
            <person name="Grigoriev I."/>
        </authorList>
    </citation>
    <scope>NUCLEOTIDE SEQUENCE</scope>
    <source>
        <strain evidence="10">Tuck. ex Michener</strain>
    </source>
</reference>
<dbReference type="InterPro" id="IPR013873">
    <property type="entry name" value="Cdc37_C"/>
</dbReference>
<dbReference type="EMBL" id="ML991818">
    <property type="protein sequence ID" value="KAF2232184.1"/>
    <property type="molecule type" value="Genomic_DNA"/>
</dbReference>
<evidence type="ECO:0000313" key="11">
    <source>
        <dbReference type="Proteomes" id="UP000800092"/>
    </source>
</evidence>
<proteinExistence type="inferred from homology"/>
<feature type="compositionally biased region" description="Polar residues" evidence="6">
    <location>
        <begin position="199"/>
        <end position="216"/>
    </location>
</feature>
<dbReference type="InterPro" id="IPR038189">
    <property type="entry name" value="Cdc37_Hsp90-bd_sf"/>
</dbReference>
<dbReference type="Pfam" id="PF08565">
    <property type="entry name" value="CDC37_M"/>
    <property type="match status" value="1"/>
</dbReference>
<dbReference type="SMART" id="SM01071">
    <property type="entry name" value="CDC37_N"/>
    <property type="match status" value="1"/>
</dbReference>
<feature type="compositionally biased region" description="Basic and acidic residues" evidence="6">
    <location>
        <begin position="523"/>
        <end position="532"/>
    </location>
</feature>
<feature type="region of interest" description="Disordered" evidence="6">
    <location>
        <begin position="486"/>
        <end position="532"/>
    </location>
</feature>
<accession>A0A6A6H270</accession>
<dbReference type="GO" id="GO:0006457">
    <property type="term" value="P:protein folding"/>
    <property type="evidence" value="ECO:0007669"/>
    <property type="project" value="TreeGrafter"/>
</dbReference>
<dbReference type="InterPro" id="IPR013855">
    <property type="entry name" value="Cdc37_N_dom"/>
</dbReference>
<dbReference type="GO" id="GO:0051087">
    <property type="term" value="F:protein-folding chaperone binding"/>
    <property type="evidence" value="ECO:0007669"/>
    <property type="project" value="TreeGrafter"/>
</dbReference>
<feature type="compositionally biased region" description="Acidic residues" evidence="6">
    <location>
        <begin position="241"/>
        <end position="254"/>
    </location>
</feature>
<keyword evidence="3" id="KW-0963">Cytoplasm</keyword>
<organism evidence="10 11">
    <name type="scientific">Viridothelium virens</name>
    <name type="common">Speckled blister lichen</name>
    <name type="synonym">Trypethelium virens</name>
    <dbReference type="NCBI Taxonomy" id="1048519"/>
    <lineage>
        <taxon>Eukaryota</taxon>
        <taxon>Fungi</taxon>
        <taxon>Dikarya</taxon>
        <taxon>Ascomycota</taxon>
        <taxon>Pezizomycotina</taxon>
        <taxon>Dothideomycetes</taxon>
        <taxon>Dothideomycetes incertae sedis</taxon>
        <taxon>Trypetheliales</taxon>
        <taxon>Trypetheliaceae</taxon>
        <taxon>Viridothelium</taxon>
    </lineage>
</organism>
<evidence type="ECO:0000256" key="2">
    <source>
        <dbReference type="ARBA" id="ARBA00006222"/>
    </source>
</evidence>